<organism evidence="1 2">
    <name type="scientific">Mitosporidium daphniae</name>
    <dbReference type="NCBI Taxonomy" id="1485682"/>
    <lineage>
        <taxon>Eukaryota</taxon>
        <taxon>Fungi</taxon>
        <taxon>Fungi incertae sedis</taxon>
        <taxon>Microsporidia</taxon>
        <taxon>Mitosporidium</taxon>
    </lineage>
</organism>
<dbReference type="SUPFAM" id="SSF56219">
    <property type="entry name" value="DNase I-like"/>
    <property type="match status" value="1"/>
</dbReference>
<protein>
    <recommendedName>
        <fullName evidence="3">Sphingomyelin phosphodiesterase</fullName>
    </recommendedName>
</protein>
<evidence type="ECO:0000313" key="1">
    <source>
        <dbReference type="EMBL" id="KGG52337.1"/>
    </source>
</evidence>
<dbReference type="InterPro" id="IPR038772">
    <property type="entry name" value="Sph/SMPD2-like"/>
</dbReference>
<evidence type="ECO:0000313" key="2">
    <source>
        <dbReference type="Proteomes" id="UP000029725"/>
    </source>
</evidence>
<dbReference type="GO" id="GO:0005737">
    <property type="term" value="C:cytoplasm"/>
    <property type="evidence" value="ECO:0007669"/>
    <property type="project" value="TreeGrafter"/>
</dbReference>
<accession>A0A098VTQ5</accession>
<dbReference type="VEuPathDB" id="MicrosporidiaDB:DI09_188p60"/>
<dbReference type="EMBL" id="JMKJ01000097">
    <property type="protein sequence ID" value="KGG52337.1"/>
    <property type="molecule type" value="Genomic_DNA"/>
</dbReference>
<dbReference type="RefSeq" id="XP_013238773.1">
    <property type="nucleotide sequence ID" value="XM_013383319.1"/>
</dbReference>
<reference evidence="1 2" key="1">
    <citation type="submission" date="2014-04" db="EMBL/GenBank/DDBJ databases">
        <title>A new species of microsporidia sheds light on the evolution of extreme parasitism.</title>
        <authorList>
            <person name="Haag K.L."/>
            <person name="James T.Y."/>
            <person name="Larsson R."/>
            <person name="Schaer T.M."/>
            <person name="Refardt D."/>
            <person name="Pombert J.-F."/>
            <person name="Ebert D."/>
        </authorList>
    </citation>
    <scope>NUCLEOTIDE SEQUENCE [LARGE SCALE GENOMIC DNA]</scope>
    <source>
        <strain evidence="1 2">UGP3</strain>
        <tissue evidence="1">Spores</tissue>
    </source>
</reference>
<gene>
    <name evidence="1" type="ORF">DI09_188p60</name>
</gene>
<dbReference type="PANTHER" id="PTHR16320:SF1">
    <property type="entry name" value="SPHINGOMYELINASE DDB_G0288017"/>
    <property type="match status" value="1"/>
</dbReference>
<dbReference type="GO" id="GO:0004767">
    <property type="term" value="F:sphingomyelin phosphodiesterase activity"/>
    <property type="evidence" value="ECO:0007669"/>
    <property type="project" value="InterPro"/>
</dbReference>
<sequence>MSPVRILSLNAFLRPPGINTNGCDYKDLREVFAFGSSRKSKIVKAAKAIGFTYSATTPGIGRLISPVDAGLLILSKFEIRSFFWKILPLGWYADRLASKSFLHAEILLPGEKIIHLITTHLQSTPPSSKDSSKYKKIRDSQCKAIREYIYEFIIKDPEIHHDPILLVGDLNIDGRASHDSEYKEIFQKYFSEFTDLLLKPCSREPLEAQLSNVKICDKMLQTP</sequence>
<comment type="caution">
    <text evidence="1">The sequence shown here is derived from an EMBL/GenBank/DDBJ whole genome shotgun (WGS) entry which is preliminary data.</text>
</comment>
<dbReference type="PANTHER" id="PTHR16320">
    <property type="entry name" value="SPHINGOMYELINASE FAMILY MEMBER"/>
    <property type="match status" value="1"/>
</dbReference>
<dbReference type="AlphaFoldDB" id="A0A098VTQ5"/>
<name>A0A098VTQ5_9MICR</name>
<dbReference type="Gene3D" id="3.60.10.10">
    <property type="entry name" value="Endonuclease/exonuclease/phosphatase"/>
    <property type="match status" value="1"/>
</dbReference>
<dbReference type="InterPro" id="IPR036691">
    <property type="entry name" value="Endo/exonu/phosph_ase_sf"/>
</dbReference>
<dbReference type="HOGENOM" id="CLU_1242710_0_0_1"/>
<dbReference type="GeneID" id="25258782"/>
<keyword evidence="2" id="KW-1185">Reference proteome</keyword>
<dbReference type="Proteomes" id="UP000029725">
    <property type="component" value="Unassembled WGS sequence"/>
</dbReference>
<dbReference type="OrthoDB" id="40902at2759"/>
<proteinExistence type="predicted"/>
<evidence type="ECO:0008006" key="3">
    <source>
        <dbReference type="Google" id="ProtNLM"/>
    </source>
</evidence>
<feature type="non-terminal residue" evidence="1">
    <location>
        <position position="223"/>
    </location>
</feature>